<evidence type="ECO:0000256" key="4">
    <source>
        <dbReference type="ARBA" id="ARBA00022840"/>
    </source>
</evidence>
<dbReference type="EMBL" id="FUWR01000020">
    <property type="protein sequence ID" value="SKA15257.1"/>
    <property type="molecule type" value="Genomic_DNA"/>
</dbReference>
<evidence type="ECO:0000259" key="5">
    <source>
        <dbReference type="PROSITE" id="PS50893"/>
    </source>
</evidence>
<evidence type="ECO:0000256" key="2">
    <source>
        <dbReference type="ARBA" id="ARBA00022448"/>
    </source>
</evidence>
<sequence>MALISLENISFRYRRQQVIQQLDLELDDGGVLALLGPNGSGKTTLLKLMLGILHPHGGTVRLDGQDIRRIPAKERARRLAYVPQVHREAFGYRVFDVVLMGRMPHAGFLGRYGAEDRRLTDEALERMGISHLSERPYTEISGGERQMTLIARALAQGARVLVLDEPTNGLDYGNQQRLLDRLMALKQDHYTCLFTTHHPDHARRVADRVVMLQQGAILRDGSPAETVTPANVATLYGLESCTEHHHTQGEHLCCP</sequence>
<keyword evidence="4 6" id="KW-0067">ATP-binding</keyword>
<dbReference type="GO" id="GO:0016887">
    <property type="term" value="F:ATP hydrolysis activity"/>
    <property type="evidence" value="ECO:0007669"/>
    <property type="project" value="InterPro"/>
</dbReference>
<dbReference type="Gene3D" id="3.40.50.300">
    <property type="entry name" value="P-loop containing nucleotide triphosphate hydrolases"/>
    <property type="match status" value="1"/>
</dbReference>
<evidence type="ECO:0000256" key="3">
    <source>
        <dbReference type="ARBA" id="ARBA00022741"/>
    </source>
</evidence>
<evidence type="ECO:0000256" key="1">
    <source>
        <dbReference type="ARBA" id="ARBA00005417"/>
    </source>
</evidence>
<keyword evidence="2" id="KW-0813">Transport</keyword>
<keyword evidence="3" id="KW-0547">Nucleotide-binding</keyword>
<comment type="similarity">
    <text evidence="1">Belongs to the ABC transporter superfamily.</text>
</comment>
<evidence type="ECO:0000313" key="6">
    <source>
        <dbReference type="EMBL" id="SKA15257.1"/>
    </source>
</evidence>
<dbReference type="PROSITE" id="PS50893">
    <property type="entry name" value="ABC_TRANSPORTER_2"/>
    <property type="match status" value="1"/>
</dbReference>
<organism evidence="6 7">
    <name type="scientific">Trichlorobacter thiogenes</name>
    <dbReference type="NCBI Taxonomy" id="115783"/>
    <lineage>
        <taxon>Bacteria</taxon>
        <taxon>Pseudomonadati</taxon>
        <taxon>Thermodesulfobacteriota</taxon>
        <taxon>Desulfuromonadia</taxon>
        <taxon>Geobacterales</taxon>
        <taxon>Geobacteraceae</taxon>
        <taxon>Trichlorobacter</taxon>
    </lineage>
</organism>
<dbReference type="PANTHER" id="PTHR42734">
    <property type="entry name" value="METAL TRANSPORT SYSTEM ATP-BINDING PROTEIN TM_0124-RELATED"/>
    <property type="match status" value="1"/>
</dbReference>
<dbReference type="RefSeq" id="WP_208610597.1">
    <property type="nucleotide sequence ID" value="NZ_FUWR01000020.1"/>
</dbReference>
<dbReference type="Proteomes" id="UP000190102">
    <property type="component" value="Unassembled WGS sequence"/>
</dbReference>
<name>A0A1T4RH79_9BACT</name>
<evidence type="ECO:0000313" key="7">
    <source>
        <dbReference type="Proteomes" id="UP000190102"/>
    </source>
</evidence>
<dbReference type="InterPro" id="IPR003439">
    <property type="entry name" value="ABC_transporter-like_ATP-bd"/>
</dbReference>
<dbReference type="SMART" id="SM00382">
    <property type="entry name" value="AAA"/>
    <property type="match status" value="1"/>
</dbReference>
<reference evidence="7" key="1">
    <citation type="submission" date="2017-02" db="EMBL/GenBank/DDBJ databases">
        <authorList>
            <person name="Varghese N."/>
            <person name="Submissions S."/>
        </authorList>
    </citation>
    <scope>NUCLEOTIDE SEQUENCE [LARGE SCALE GENOMIC DNA]</scope>
    <source>
        <strain evidence="7">ATCC BAA-34</strain>
    </source>
</reference>
<keyword evidence="7" id="KW-1185">Reference proteome</keyword>
<gene>
    <name evidence="6" type="ORF">SAMN02745119_02893</name>
</gene>
<dbReference type="PANTHER" id="PTHR42734:SF6">
    <property type="entry name" value="MOLYBDATE IMPORT ATP-BINDING PROTEIN MOLC"/>
    <property type="match status" value="1"/>
</dbReference>
<feature type="domain" description="ABC transporter" evidence="5">
    <location>
        <begin position="4"/>
        <end position="239"/>
    </location>
</feature>
<dbReference type="InterPro" id="IPR050153">
    <property type="entry name" value="Metal_Ion_Import_ABC"/>
</dbReference>
<accession>A0A1T4RH79</accession>
<dbReference type="Pfam" id="PF00005">
    <property type="entry name" value="ABC_tran"/>
    <property type="match status" value="1"/>
</dbReference>
<dbReference type="AlphaFoldDB" id="A0A1T4RH79"/>
<dbReference type="InterPro" id="IPR027417">
    <property type="entry name" value="P-loop_NTPase"/>
</dbReference>
<dbReference type="InterPro" id="IPR003593">
    <property type="entry name" value="AAA+_ATPase"/>
</dbReference>
<protein>
    <submittedName>
        <fullName evidence="6">Iron complex transport system ATP-binding protein</fullName>
    </submittedName>
</protein>
<dbReference type="STRING" id="115783.SAMN02745119_02893"/>
<dbReference type="SUPFAM" id="SSF52540">
    <property type="entry name" value="P-loop containing nucleoside triphosphate hydrolases"/>
    <property type="match status" value="1"/>
</dbReference>
<dbReference type="FunFam" id="3.40.50.300:FF:000134">
    <property type="entry name" value="Iron-enterobactin ABC transporter ATP-binding protein"/>
    <property type="match status" value="1"/>
</dbReference>
<dbReference type="GO" id="GO:0005524">
    <property type="term" value="F:ATP binding"/>
    <property type="evidence" value="ECO:0007669"/>
    <property type="project" value="UniProtKB-KW"/>
</dbReference>
<dbReference type="CDD" id="cd03214">
    <property type="entry name" value="ABC_Iron-Siderophores_B12_Hemin"/>
    <property type="match status" value="1"/>
</dbReference>
<proteinExistence type="inferred from homology"/>